<dbReference type="PANTHER" id="PTHR35191:SF1">
    <property type="entry name" value="PROPHAGE SIDE TAIL FIBER PROTEIN HOMOLOG STFQ-RELATED"/>
    <property type="match status" value="1"/>
</dbReference>
<evidence type="ECO:0000313" key="2">
    <source>
        <dbReference type="EMBL" id="QIM66321.1"/>
    </source>
</evidence>
<evidence type="ECO:0000313" key="3">
    <source>
        <dbReference type="Proteomes" id="UP000501366"/>
    </source>
</evidence>
<dbReference type="Proteomes" id="UP000501366">
    <property type="component" value="Chromosome"/>
</dbReference>
<gene>
    <name evidence="2" type="ORF">A4G16_02510</name>
</gene>
<accession>A0A6G8JGT2</accession>
<reference evidence="2 3" key="1">
    <citation type="submission" date="2016-03" db="EMBL/GenBank/DDBJ databases">
        <authorList>
            <person name="Bojesen A.M."/>
            <person name="Planet P."/>
            <person name="Hansen M.J."/>
        </authorList>
    </citation>
    <scope>NUCLEOTIDE SEQUENCE [LARGE SCALE GENOMIC DNA]</scope>
    <source>
        <strain evidence="2 3">B 234/94</strain>
    </source>
</reference>
<protein>
    <recommendedName>
        <fullName evidence="4">Tail fiber protein</fullName>
    </recommendedName>
</protein>
<dbReference type="AlphaFoldDB" id="A0A6G8JGT2"/>
<feature type="region of interest" description="Disordered" evidence="1">
    <location>
        <begin position="52"/>
        <end position="73"/>
    </location>
</feature>
<organism evidence="2 3">
    <name type="scientific">Mannheimia granulomatis</name>
    <dbReference type="NCBI Taxonomy" id="85402"/>
    <lineage>
        <taxon>Bacteria</taxon>
        <taxon>Pseudomonadati</taxon>
        <taxon>Pseudomonadota</taxon>
        <taxon>Gammaproteobacteria</taxon>
        <taxon>Pasteurellales</taxon>
        <taxon>Pasteurellaceae</taxon>
        <taxon>Mannheimia</taxon>
    </lineage>
</organism>
<dbReference type="InterPro" id="IPR051934">
    <property type="entry name" value="Phage_Tail_Fiber_Structural"/>
</dbReference>
<evidence type="ECO:0000256" key="1">
    <source>
        <dbReference type="SAM" id="MobiDB-lite"/>
    </source>
</evidence>
<name>A0A6G8JGT2_9PAST</name>
<dbReference type="KEGG" id="mgra:A4G16_02510"/>
<dbReference type="EMBL" id="CP015030">
    <property type="protein sequence ID" value="QIM66321.1"/>
    <property type="molecule type" value="Genomic_DNA"/>
</dbReference>
<sequence length="302" mass="32578">MANLILTPEWVDGIYQLETSDPVMGGPDGIDNRQAKQLGNRTAYLKAEVEKRAPTHNPNFTGTPKAPTPEQSVNDTTLATTAYVKAAIAALVGSAPAALDTLAEIAVALGSDGNLKNTLLTELSKKVNKAGDTMTGPLTIDHISSILLGKRNGVLKYGVGLRNTTSDDLVLVRYRNGVPDWNSDTYLELLEDRVTSNRPFYERGNKLNSISVIKGVVGNGSILPLPSGYNESQCHWIVSMSEDVALDRIENTNTGYTKTECYVGDNRRVVARVYSKAGANTDSATGKKFDNSRANYLVIGVK</sequence>
<dbReference type="RefSeq" id="WP_207951340.1">
    <property type="nucleotide sequence ID" value="NZ_CP015030.1"/>
</dbReference>
<evidence type="ECO:0008006" key="4">
    <source>
        <dbReference type="Google" id="ProtNLM"/>
    </source>
</evidence>
<dbReference type="PANTHER" id="PTHR35191">
    <property type="entry name" value="PROPHAGE SIDE TAIL FIBER PROTEIN HOMOLOG STFQ-RELATED"/>
    <property type="match status" value="1"/>
</dbReference>
<proteinExistence type="predicted"/>